<sequence>MIYKSGKNGYYKSYEYAKRILSKMKKITAFKAFSNEGHDYYEVIGNTKNYYNLILFDEDSNEYWFDTNCGYKGMGSVYSEKILRLVGIREDYNIAFEKEIYKFNLSPINKLNLLVVEINLLNDIEKYFINSLISLDFENAYLRYRALESMQIFGVIKSINNATGGDLYMKYFYNYDLSENVCEKSGINNILFLDSSLDKEVKLNISNNIKNLLESKNNIFIKEIKKTEYGIHTY</sequence>
<keyword evidence="2" id="KW-1185">Reference proteome</keyword>
<dbReference type="RefSeq" id="WP_204572289.1">
    <property type="nucleotide sequence ID" value="NZ_JACJLL010000047.1"/>
</dbReference>
<proteinExistence type="predicted"/>
<organism evidence="1 2">
    <name type="scientific">Clostridium saudiense</name>
    <dbReference type="NCBI Taxonomy" id="1414720"/>
    <lineage>
        <taxon>Bacteria</taxon>
        <taxon>Bacillati</taxon>
        <taxon>Bacillota</taxon>
        <taxon>Clostridia</taxon>
        <taxon>Eubacteriales</taxon>
        <taxon>Clostridiaceae</taxon>
        <taxon>Clostridium</taxon>
    </lineage>
</organism>
<gene>
    <name evidence="1" type="ORF">H6A19_08950</name>
</gene>
<dbReference type="EMBL" id="JACJLL010000047">
    <property type="protein sequence ID" value="MBM6819462.1"/>
    <property type="molecule type" value="Genomic_DNA"/>
</dbReference>
<reference evidence="1 2" key="1">
    <citation type="journal article" date="2021" name="Sci. Rep.">
        <title>The distribution of antibiotic resistance genes in chicken gut microbiota commensals.</title>
        <authorList>
            <person name="Juricova H."/>
            <person name="Matiasovicova J."/>
            <person name="Kubasova T."/>
            <person name="Cejkova D."/>
            <person name="Rychlik I."/>
        </authorList>
    </citation>
    <scope>NUCLEOTIDE SEQUENCE [LARGE SCALE GENOMIC DNA]</scope>
    <source>
        <strain evidence="1 2">An435</strain>
    </source>
</reference>
<accession>A0ABS2FGP7</accession>
<comment type="caution">
    <text evidence="1">The sequence shown here is derived from an EMBL/GenBank/DDBJ whole genome shotgun (WGS) entry which is preliminary data.</text>
</comment>
<protein>
    <submittedName>
        <fullName evidence="1">Uncharacterized protein</fullName>
    </submittedName>
</protein>
<name>A0ABS2FGP7_9CLOT</name>
<dbReference type="Proteomes" id="UP000767334">
    <property type="component" value="Unassembled WGS sequence"/>
</dbReference>
<evidence type="ECO:0000313" key="1">
    <source>
        <dbReference type="EMBL" id="MBM6819462.1"/>
    </source>
</evidence>
<evidence type="ECO:0000313" key="2">
    <source>
        <dbReference type="Proteomes" id="UP000767334"/>
    </source>
</evidence>